<gene>
    <name evidence="1" type="ORF">HMPREF0476_2044</name>
</gene>
<keyword evidence="2" id="KW-1185">Reference proteome</keyword>
<comment type="caution">
    <text evidence="1">The sequence shown here is derived from an EMBL/GenBank/DDBJ whole genome shotgun (WGS) entry which is preliminary data.</text>
</comment>
<dbReference type="Proteomes" id="UP000004207">
    <property type="component" value="Unassembled WGS sequence"/>
</dbReference>
<name>F5SA11_KINKI</name>
<organism evidence="1 2">
    <name type="scientific">Kingella kingae ATCC 23330</name>
    <dbReference type="NCBI Taxonomy" id="887327"/>
    <lineage>
        <taxon>Bacteria</taxon>
        <taxon>Pseudomonadati</taxon>
        <taxon>Pseudomonadota</taxon>
        <taxon>Betaproteobacteria</taxon>
        <taxon>Neisseriales</taxon>
        <taxon>Neisseriaceae</taxon>
        <taxon>Kingella</taxon>
    </lineage>
</organism>
<dbReference type="EMBL" id="AFHS01000071">
    <property type="protein sequence ID" value="EGK06835.1"/>
    <property type="molecule type" value="Genomic_DNA"/>
</dbReference>
<protein>
    <submittedName>
        <fullName evidence="1">Uncharacterized protein</fullName>
    </submittedName>
</protein>
<reference evidence="1 2" key="1">
    <citation type="submission" date="2011-04" db="EMBL/GenBank/DDBJ databases">
        <authorList>
            <person name="Muzny D."/>
            <person name="Qin X."/>
            <person name="Deng J."/>
            <person name="Jiang H."/>
            <person name="Liu Y."/>
            <person name="Qu J."/>
            <person name="Song X.-Z."/>
            <person name="Zhang L."/>
            <person name="Thornton R."/>
            <person name="Coyle M."/>
            <person name="Francisco L."/>
            <person name="Jackson L."/>
            <person name="Javaid M."/>
            <person name="Korchina V."/>
            <person name="Kovar C."/>
            <person name="Mata R."/>
            <person name="Mathew T."/>
            <person name="Ngo R."/>
            <person name="Nguyen L."/>
            <person name="Nguyen N."/>
            <person name="Okwuonu G."/>
            <person name="Ongeri F."/>
            <person name="Pham C."/>
            <person name="Simmons D."/>
            <person name="Wilczek-Boney K."/>
            <person name="Hale W."/>
            <person name="Jakkamsetti A."/>
            <person name="Pham P."/>
            <person name="Ruth R."/>
            <person name="San Lucas F."/>
            <person name="Warren J."/>
            <person name="Zhang J."/>
            <person name="Zhao Z."/>
            <person name="Zhou C."/>
            <person name="Zhu D."/>
            <person name="Lee S."/>
            <person name="Bess C."/>
            <person name="Blankenburg K."/>
            <person name="Forbes L."/>
            <person name="Fu Q."/>
            <person name="Gubbala S."/>
            <person name="Hirani K."/>
            <person name="Jayaseelan J.C."/>
            <person name="Lara F."/>
            <person name="Munidasa M."/>
            <person name="Palculict T."/>
            <person name="Patil S."/>
            <person name="Pu L.-L."/>
            <person name="Saada N."/>
            <person name="Tang L."/>
            <person name="Weissenberger G."/>
            <person name="Zhu Y."/>
            <person name="Hemphill L."/>
            <person name="Shang Y."/>
            <person name="Youmans B."/>
            <person name="Ayvaz T."/>
            <person name="Ross M."/>
            <person name="Santibanez J."/>
            <person name="Aqrawi P."/>
            <person name="Gross S."/>
            <person name="Joshi V."/>
            <person name="Fowler G."/>
            <person name="Nazareth L."/>
            <person name="Reid J."/>
            <person name="Worley K."/>
            <person name="Petrosino J."/>
            <person name="Highlander S."/>
            <person name="Gibbs R."/>
        </authorList>
    </citation>
    <scope>NUCLEOTIDE SEQUENCE [LARGE SCALE GENOMIC DNA]</scope>
    <source>
        <strain evidence="1 2">ATCC 23330</strain>
    </source>
</reference>
<evidence type="ECO:0000313" key="2">
    <source>
        <dbReference type="Proteomes" id="UP000004207"/>
    </source>
</evidence>
<proteinExistence type="predicted"/>
<accession>F5SA11</accession>
<evidence type="ECO:0000313" key="1">
    <source>
        <dbReference type="EMBL" id="EGK06835.1"/>
    </source>
</evidence>
<sequence>MLYNHTQNQIKLLFLPFFMGKAACTFSKFLELPCLFYKP</sequence>
<dbReference type="HOGENOM" id="CLU_3311169_0_0_4"/>
<dbReference type="AlphaFoldDB" id="F5SA11"/>